<evidence type="ECO:0000256" key="4">
    <source>
        <dbReference type="ARBA" id="ARBA00023002"/>
    </source>
</evidence>
<dbReference type="InterPro" id="IPR051721">
    <property type="entry name" value="Biopterin_syn/organic_redct"/>
</dbReference>
<dbReference type="PRINTS" id="PR00081">
    <property type="entry name" value="GDHRDH"/>
</dbReference>
<name>A0ABV7HA66_9BURK</name>
<evidence type="ECO:0000256" key="2">
    <source>
        <dbReference type="ARBA" id="ARBA00022490"/>
    </source>
</evidence>
<dbReference type="InterPro" id="IPR036291">
    <property type="entry name" value="NAD(P)-bd_dom_sf"/>
</dbReference>
<protein>
    <submittedName>
        <fullName evidence="5">SDR family NAD(P)-dependent oxidoreductase</fullName>
    </submittedName>
</protein>
<accession>A0ABV7HA66</accession>
<dbReference type="Gene3D" id="3.40.50.720">
    <property type="entry name" value="NAD(P)-binding Rossmann-like Domain"/>
    <property type="match status" value="1"/>
</dbReference>
<dbReference type="Proteomes" id="UP001595556">
    <property type="component" value="Unassembled WGS sequence"/>
</dbReference>
<gene>
    <name evidence="5" type="ORF">ACFOEN_11530</name>
</gene>
<reference evidence="6" key="1">
    <citation type="journal article" date="2019" name="Int. J. Syst. Evol. Microbiol.">
        <title>The Global Catalogue of Microorganisms (GCM) 10K type strain sequencing project: providing services to taxonomists for standard genome sequencing and annotation.</title>
        <authorList>
            <consortium name="The Broad Institute Genomics Platform"/>
            <consortium name="The Broad Institute Genome Sequencing Center for Infectious Disease"/>
            <person name="Wu L."/>
            <person name="Ma J."/>
        </authorList>
    </citation>
    <scope>NUCLEOTIDE SEQUENCE [LARGE SCALE GENOMIC DNA]</scope>
    <source>
        <strain evidence="6">KCTC 52168</strain>
    </source>
</reference>
<comment type="subcellular location">
    <subcellularLocation>
        <location evidence="1">Cytoplasm</location>
    </subcellularLocation>
</comment>
<dbReference type="SUPFAM" id="SSF51735">
    <property type="entry name" value="NAD(P)-binding Rossmann-fold domains"/>
    <property type="match status" value="1"/>
</dbReference>
<keyword evidence="4" id="KW-0560">Oxidoreductase</keyword>
<evidence type="ECO:0000256" key="1">
    <source>
        <dbReference type="ARBA" id="ARBA00004496"/>
    </source>
</evidence>
<evidence type="ECO:0000313" key="6">
    <source>
        <dbReference type="Proteomes" id="UP001595556"/>
    </source>
</evidence>
<dbReference type="Pfam" id="PF00106">
    <property type="entry name" value="adh_short"/>
    <property type="match status" value="1"/>
</dbReference>
<dbReference type="PANTHER" id="PTHR44085">
    <property type="entry name" value="SEPIAPTERIN REDUCTASE"/>
    <property type="match status" value="1"/>
</dbReference>
<keyword evidence="2" id="KW-0963">Cytoplasm</keyword>
<dbReference type="RefSeq" id="WP_377304048.1">
    <property type="nucleotide sequence ID" value="NZ_CP180191.1"/>
</dbReference>
<comment type="caution">
    <text evidence="5">The sequence shown here is derived from an EMBL/GenBank/DDBJ whole genome shotgun (WGS) entry which is preliminary data.</text>
</comment>
<evidence type="ECO:0000256" key="3">
    <source>
        <dbReference type="ARBA" id="ARBA00022857"/>
    </source>
</evidence>
<dbReference type="EMBL" id="JBHRTI010000004">
    <property type="protein sequence ID" value="MFC3148272.1"/>
    <property type="molecule type" value="Genomic_DNA"/>
</dbReference>
<keyword evidence="6" id="KW-1185">Reference proteome</keyword>
<organism evidence="5 6">
    <name type="scientific">Piscinibacterium candidicorallinum</name>
    <dbReference type="NCBI Taxonomy" id="1793872"/>
    <lineage>
        <taxon>Bacteria</taxon>
        <taxon>Pseudomonadati</taxon>
        <taxon>Pseudomonadota</taxon>
        <taxon>Betaproteobacteria</taxon>
        <taxon>Burkholderiales</taxon>
        <taxon>Piscinibacterium</taxon>
    </lineage>
</organism>
<proteinExistence type="predicted"/>
<keyword evidence="3" id="KW-0521">NADP</keyword>
<dbReference type="PANTHER" id="PTHR44085:SF2">
    <property type="entry name" value="SEPIAPTERIN REDUCTASE"/>
    <property type="match status" value="1"/>
</dbReference>
<evidence type="ECO:0000313" key="5">
    <source>
        <dbReference type="EMBL" id="MFC3148272.1"/>
    </source>
</evidence>
<sequence length="242" mass="25056">MSTPLFIITGSSRGLGLGLAQACAEAGYRVLGIARRQAPALDGCAEQWAADLSDPLPVAARLETWLRSQSPSVLVLINNAALLTDPGPTDAVTPEALSQALRVGLEAPLLLTAACLRATAGWTTSRKVVLISSGLGRRAMAGSAPYCAQKAGLDHFARAAALDEALKPHGARIVSLAPGVIDTDMQVQLRSASGPGFPDRGLFADYHASGRLATPQAAAQAVLHYVARADFGSNPVADVRDV</sequence>
<dbReference type="InterPro" id="IPR002347">
    <property type="entry name" value="SDR_fam"/>
</dbReference>